<feature type="region of interest" description="Disordered" evidence="3">
    <location>
        <begin position="30"/>
        <end position="62"/>
    </location>
</feature>
<feature type="domain" description="M23ase beta-sheet core" evidence="5">
    <location>
        <begin position="319"/>
        <end position="406"/>
    </location>
</feature>
<feature type="compositionally biased region" description="Basic and acidic residues" evidence="3">
    <location>
        <begin position="33"/>
        <end position="50"/>
    </location>
</feature>
<dbReference type="RefSeq" id="WP_132093625.1">
    <property type="nucleotide sequence ID" value="NZ_JANKAQ010000006.1"/>
</dbReference>
<dbReference type="InterPro" id="IPR050570">
    <property type="entry name" value="Cell_wall_metabolism_enzyme"/>
</dbReference>
<gene>
    <name evidence="7" type="ORF">EV212_11529</name>
</gene>
<sequence length="425" mass="46321">MKRLHTRLLSVVMAFVMAFSFNLTALAADENDKEEKEQQIEALEQEKEEQNQALDSMHTDKANTEVEIESLDNQLSSVQTEIDTTNSELEKTEAELEQTKKDLEAAQEKEKKQYETLKLRIKVMYKKGDTGYLEILLAAEDITSLLNSTEYISKISDYDSNLLQSLRDTRTQIEALEKQQEEEVARITQLKEELETQETELQGILDEKAAYIQSLNTTIEYTEEYIQELEENISMEQQALAEIEAEIRAAAAAAAAEAAAAAAAQEEAAASGDGESSGSSYVEDVSGAYKPSYGGGWVWPSDTTYLTDTFGYQDWRGGNHNGIDIGAGYGSPIYAAASGTVWIAGYSSSAGNWVVIDHGGGVLSVYMHASALYVSSGQYVSAGQSIAAVGSTGWSTGPHLHFGVMVGSSGGYDGYWVDPLGYVSP</sequence>
<dbReference type="Proteomes" id="UP000295711">
    <property type="component" value="Unassembled WGS sequence"/>
</dbReference>
<dbReference type="Pfam" id="PF24568">
    <property type="entry name" value="CC_PcsB"/>
    <property type="match status" value="1"/>
</dbReference>
<protein>
    <submittedName>
        <fullName evidence="7">Septal ring factor EnvC (AmiA/AmiB activator)</fullName>
    </submittedName>
</protein>
<evidence type="ECO:0000256" key="2">
    <source>
        <dbReference type="SAM" id="Coils"/>
    </source>
</evidence>
<dbReference type="GO" id="GO:0004222">
    <property type="term" value="F:metalloendopeptidase activity"/>
    <property type="evidence" value="ECO:0007669"/>
    <property type="project" value="TreeGrafter"/>
</dbReference>
<dbReference type="Pfam" id="PF01551">
    <property type="entry name" value="Peptidase_M23"/>
    <property type="match status" value="1"/>
</dbReference>
<feature type="signal peptide" evidence="4">
    <location>
        <begin position="1"/>
        <end position="27"/>
    </location>
</feature>
<dbReference type="EMBL" id="SLXA01000015">
    <property type="protein sequence ID" value="TCO82848.1"/>
    <property type="molecule type" value="Genomic_DNA"/>
</dbReference>
<dbReference type="Gene3D" id="2.70.70.10">
    <property type="entry name" value="Glucose Permease (Domain IIA)"/>
    <property type="match status" value="1"/>
</dbReference>
<evidence type="ECO:0000256" key="1">
    <source>
        <dbReference type="ARBA" id="ARBA00022729"/>
    </source>
</evidence>
<feature type="chain" id="PRO_5020388374" evidence="4">
    <location>
        <begin position="28"/>
        <end position="425"/>
    </location>
</feature>
<organism evidence="7 8">
    <name type="scientific">Frisingicoccus caecimuris</name>
    <dbReference type="NCBI Taxonomy" id="1796636"/>
    <lineage>
        <taxon>Bacteria</taxon>
        <taxon>Bacillati</taxon>
        <taxon>Bacillota</taxon>
        <taxon>Clostridia</taxon>
        <taxon>Lachnospirales</taxon>
        <taxon>Lachnospiraceae</taxon>
        <taxon>Frisingicoccus</taxon>
    </lineage>
</organism>
<evidence type="ECO:0000256" key="3">
    <source>
        <dbReference type="SAM" id="MobiDB-lite"/>
    </source>
</evidence>
<dbReference type="PANTHER" id="PTHR21666">
    <property type="entry name" value="PEPTIDASE-RELATED"/>
    <property type="match status" value="1"/>
</dbReference>
<evidence type="ECO:0000313" key="8">
    <source>
        <dbReference type="Proteomes" id="UP000295711"/>
    </source>
</evidence>
<keyword evidence="2" id="KW-0175">Coiled coil</keyword>
<evidence type="ECO:0000259" key="5">
    <source>
        <dbReference type="Pfam" id="PF01551"/>
    </source>
</evidence>
<keyword evidence="1 4" id="KW-0732">Signal</keyword>
<dbReference type="Gene3D" id="6.10.250.3150">
    <property type="match status" value="1"/>
</dbReference>
<dbReference type="CDD" id="cd12797">
    <property type="entry name" value="M23_peptidase"/>
    <property type="match status" value="1"/>
</dbReference>
<reference evidence="7 8" key="1">
    <citation type="submission" date="2019-03" db="EMBL/GenBank/DDBJ databases">
        <title>Genomic Encyclopedia of Type Strains, Phase IV (KMG-IV): sequencing the most valuable type-strain genomes for metagenomic binning, comparative biology and taxonomic classification.</title>
        <authorList>
            <person name="Goeker M."/>
        </authorList>
    </citation>
    <scope>NUCLEOTIDE SEQUENCE [LARGE SCALE GENOMIC DNA]</scope>
    <source>
        <strain evidence="7 8">DSM 28559</strain>
    </source>
</reference>
<dbReference type="InterPro" id="IPR011055">
    <property type="entry name" value="Dup_hybrid_motif"/>
</dbReference>
<name>A0A4R2LSV4_9FIRM</name>
<accession>A0A4R2LSV4</accession>
<keyword evidence="8" id="KW-1185">Reference proteome</keyword>
<feature type="domain" description="Peptidoglycan hydrolase PcsB coiled-coil" evidence="6">
    <location>
        <begin position="104"/>
        <end position="174"/>
    </location>
</feature>
<evidence type="ECO:0000256" key="4">
    <source>
        <dbReference type="SAM" id="SignalP"/>
    </source>
</evidence>
<evidence type="ECO:0000259" key="6">
    <source>
        <dbReference type="Pfam" id="PF24568"/>
    </source>
</evidence>
<dbReference type="InterPro" id="IPR016047">
    <property type="entry name" value="M23ase_b-sheet_dom"/>
</dbReference>
<dbReference type="PANTHER" id="PTHR21666:SF270">
    <property type="entry name" value="MUREIN HYDROLASE ACTIVATOR ENVC"/>
    <property type="match status" value="1"/>
</dbReference>
<proteinExistence type="predicted"/>
<dbReference type="AlphaFoldDB" id="A0A4R2LSV4"/>
<dbReference type="SUPFAM" id="SSF51261">
    <property type="entry name" value="Duplicated hybrid motif"/>
    <property type="match status" value="1"/>
</dbReference>
<feature type="coiled-coil region" evidence="2">
    <location>
        <begin position="163"/>
        <end position="253"/>
    </location>
</feature>
<dbReference type="OrthoDB" id="9809488at2"/>
<comment type="caution">
    <text evidence="7">The sequence shown here is derived from an EMBL/GenBank/DDBJ whole genome shotgun (WGS) entry which is preliminary data.</text>
</comment>
<dbReference type="InterPro" id="IPR057309">
    <property type="entry name" value="PcsB_CC"/>
</dbReference>
<evidence type="ECO:0000313" key="7">
    <source>
        <dbReference type="EMBL" id="TCO82848.1"/>
    </source>
</evidence>